<keyword evidence="3" id="KW-1185">Reference proteome</keyword>
<dbReference type="EMBL" id="JH432022">
    <property type="status" value="NOT_ANNOTATED_CDS"/>
    <property type="molecule type" value="Genomic_DNA"/>
</dbReference>
<evidence type="ECO:0000313" key="2">
    <source>
        <dbReference type="EnsemblMetazoa" id="SMAR011258-PA"/>
    </source>
</evidence>
<dbReference type="EnsemblMetazoa" id="SMAR011258-RA">
    <property type="protein sequence ID" value="SMAR011258-PA"/>
    <property type="gene ID" value="SMAR011258"/>
</dbReference>
<feature type="region of interest" description="Disordered" evidence="1">
    <location>
        <begin position="28"/>
        <end position="52"/>
    </location>
</feature>
<dbReference type="Proteomes" id="UP000014500">
    <property type="component" value="Unassembled WGS sequence"/>
</dbReference>
<feature type="compositionally biased region" description="Basic and acidic residues" evidence="1">
    <location>
        <begin position="40"/>
        <end position="49"/>
    </location>
</feature>
<evidence type="ECO:0000256" key="1">
    <source>
        <dbReference type="SAM" id="MobiDB-lite"/>
    </source>
</evidence>
<reference evidence="2" key="2">
    <citation type="submission" date="2015-02" db="UniProtKB">
        <authorList>
            <consortium name="EnsemblMetazoa"/>
        </authorList>
    </citation>
    <scope>IDENTIFICATION</scope>
</reference>
<dbReference type="AlphaFoldDB" id="T1JBV3"/>
<proteinExistence type="predicted"/>
<evidence type="ECO:0000313" key="3">
    <source>
        <dbReference type="Proteomes" id="UP000014500"/>
    </source>
</evidence>
<reference evidence="3" key="1">
    <citation type="submission" date="2011-05" db="EMBL/GenBank/DDBJ databases">
        <authorList>
            <person name="Richards S.R."/>
            <person name="Qu J."/>
            <person name="Jiang H."/>
            <person name="Jhangiani S.N."/>
            <person name="Agravi P."/>
            <person name="Goodspeed R."/>
            <person name="Gross S."/>
            <person name="Mandapat C."/>
            <person name="Jackson L."/>
            <person name="Mathew T."/>
            <person name="Pu L."/>
            <person name="Thornton R."/>
            <person name="Saada N."/>
            <person name="Wilczek-Boney K.B."/>
            <person name="Lee S."/>
            <person name="Kovar C."/>
            <person name="Wu Y."/>
            <person name="Scherer S.E."/>
            <person name="Worley K.C."/>
            <person name="Muzny D.M."/>
            <person name="Gibbs R."/>
        </authorList>
    </citation>
    <scope>NUCLEOTIDE SEQUENCE</scope>
    <source>
        <strain evidence="3">Brora</strain>
    </source>
</reference>
<dbReference type="HOGENOM" id="CLU_536728_0_0_1"/>
<sequence>MHFGIDFKHGVYAKCSIITTPYIVKGNNPPYDRNRKHASRHYDDNDSKQRNNFYQQRHDPRLDKVCFEFWKDAVCTKRNCNSIHKPLTWDEPLETVTRYFYHLLDANHLDESIEIYHCLLTKGETSTQKKPLTDLILTLLNANYIVPAFNLVTEIERLKLEDPRLFFKLLTACTLLLPEHKQLRNAFINYIIMTDIQMEPQHMREALDNIAMLPDKTVFWNFLLFATKQNFHPSSMTCTMAIEALVEEKFHITWVLKLFLKMARVDLYQVNSKNVEFLREMTKVFCISQNLIRLDMYLEKFGIRLGPVDIRDTIEQSPKSNESGLTMNDLGMDGSCDEKMWSRFLRLEQISEEDFNVLMNGLTRNPNEVAAKFESFYSFAKTRISIEDPSNLIGINAHYWFTRLAIELILTCYQQMQLEEAFKILTTARKLRVNYLEHHSIKRTELVLAIIQICLGTGNEYVASDILKESNERFNDYVPLMLGTTNTDELATLQFISTSLQYHQSGAN</sequence>
<name>T1JBV3_STRMM</name>
<organism evidence="2 3">
    <name type="scientific">Strigamia maritima</name>
    <name type="common">European centipede</name>
    <name type="synonym">Geophilus maritimus</name>
    <dbReference type="NCBI Taxonomy" id="126957"/>
    <lineage>
        <taxon>Eukaryota</taxon>
        <taxon>Metazoa</taxon>
        <taxon>Ecdysozoa</taxon>
        <taxon>Arthropoda</taxon>
        <taxon>Myriapoda</taxon>
        <taxon>Chilopoda</taxon>
        <taxon>Pleurostigmophora</taxon>
        <taxon>Geophilomorpha</taxon>
        <taxon>Linotaeniidae</taxon>
        <taxon>Strigamia</taxon>
    </lineage>
</organism>
<accession>T1JBV3</accession>
<dbReference type="STRING" id="126957.T1JBV3"/>
<protein>
    <submittedName>
        <fullName evidence="2">Uncharacterized protein</fullName>
    </submittedName>
</protein>